<dbReference type="CDD" id="cd00090">
    <property type="entry name" value="HTH_ARSR"/>
    <property type="match status" value="1"/>
</dbReference>
<reference evidence="8" key="1">
    <citation type="journal article" date="2020" name="mSystems">
        <title>Genome- and Community-Level Interaction Insights into Carbon Utilization and Element Cycling Functions of Hydrothermarchaeota in Hydrothermal Sediment.</title>
        <authorList>
            <person name="Zhou Z."/>
            <person name="Liu Y."/>
            <person name="Xu W."/>
            <person name="Pan J."/>
            <person name="Luo Z.H."/>
            <person name="Li M."/>
        </authorList>
    </citation>
    <scope>NUCLEOTIDE SEQUENCE [LARGE SCALE GENOMIC DNA]</scope>
    <source>
        <strain evidence="8">SpSt-106</strain>
    </source>
</reference>
<dbReference type="InterPro" id="IPR011991">
    <property type="entry name" value="ArsR-like_HTH"/>
</dbReference>
<dbReference type="InterPro" id="IPR036390">
    <property type="entry name" value="WH_DNA-bd_sf"/>
</dbReference>
<dbReference type="SUPFAM" id="SSF50037">
    <property type="entry name" value="C-terminal domain of transcriptional repressors"/>
    <property type="match status" value="1"/>
</dbReference>
<evidence type="ECO:0000256" key="2">
    <source>
        <dbReference type="ARBA" id="ARBA00022741"/>
    </source>
</evidence>
<evidence type="ECO:0000256" key="4">
    <source>
        <dbReference type="ARBA" id="ARBA00023267"/>
    </source>
</evidence>
<evidence type="ECO:0000256" key="5">
    <source>
        <dbReference type="ARBA" id="ARBA00047846"/>
    </source>
</evidence>
<comment type="caution">
    <text evidence="8">The sequence shown here is derived from an EMBL/GenBank/DDBJ whole genome shotgun (WGS) entry which is preliminary data.</text>
</comment>
<dbReference type="PROSITE" id="PS51733">
    <property type="entry name" value="BPL_LPL_CATALYTIC"/>
    <property type="match status" value="1"/>
</dbReference>
<dbReference type="InterPro" id="IPR045864">
    <property type="entry name" value="aa-tRNA-synth_II/BPL/LPL"/>
</dbReference>
<accession>A0A7V5XIE6</accession>
<dbReference type="GO" id="GO:0004077">
    <property type="term" value="F:biotin--[biotin carboxyl-carrier protein] ligase activity"/>
    <property type="evidence" value="ECO:0007669"/>
    <property type="project" value="UniProtKB-UniRule"/>
</dbReference>
<keyword evidence="6" id="KW-0238">DNA-binding</keyword>
<keyword evidence="2 6" id="KW-0547">Nucleotide-binding</keyword>
<keyword evidence="4 6" id="KW-0092">Biotin</keyword>
<feature type="binding site" evidence="6">
    <location>
        <position position="109"/>
    </location>
    <ligand>
        <name>biotin</name>
        <dbReference type="ChEBI" id="CHEBI:57586"/>
    </ligand>
</feature>
<dbReference type="GO" id="GO:0003677">
    <property type="term" value="F:DNA binding"/>
    <property type="evidence" value="ECO:0007669"/>
    <property type="project" value="UniProtKB-UniRule"/>
</dbReference>
<dbReference type="InterPro" id="IPR004143">
    <property type="entry name" value="BPL_LPL_catalytic"/>
</dbReference>
<dbReference type="AlphaFoldDB" id="A0A7V5XIE6"/>
<proteinExistence type="inferred from homology"/>
<dbReference type="Gene3D" id="3.30.930.10">
    <property type="entry name" value="Bira Bifunctional Protein, Domain 2"/>
    <property type="match status" value="1"/>
</dbReference>
<dbReference type="InterPro" id="IPR008988">
    <property type="entry name" value="Transcriptional_repressor_C"/>
</dbReference>
<dbReference type="EMBL" id="DRWR01000145">
    <property type="protein sequence ID" value="HHQ16985.1"/>
    <property type="molecule type" value="Genomic_DNA"/>
</dbReference>
<evidence type="ECO:0000256" key="1">
    <source>
        <dbReference type="ARBA" id="ARBA00022598"/>
    </source>
</evidence>
<dbReference type="Gene3D" id="2.30.30.100">
    <property type="match status" value="1"/>
</dbReference>
<organism evidence="8">
    <name type="scientific">Thermodesulfobacterium geofontis</name>
    <dbReference type="NCBI Taxonomy" id="1295609"/>
    <lineage>
        <taxon>Bacteria</taxon>
        <taxon>Pseudomonadati</taxon>
        <taxon>Thermodesulfobacteriota</taxon>
        <taxon>Thermodesulfobacteria</taxon>
        <taxon>Thermodesulfobacteriales</taxon>
        <taxon>Thermodesulfobacteriaceae</taxon>
        <taxon>Thermodesulfobacterium</taxon>
    </lineage>
</organism>
<sequence>MKKPKSTKQDILKLLKTNKIISGEKIAKILGISRTAVWKHIKNLKRKGYLIETTPKGYSLINNGDLLNEEELAFLPYKVYYYKEVTTTMDIAKEIAEKGEEALVIAETQTKGKGRMGRFWYSPKSGIWMSLVIKPTFSLKEAYLLTYIASLATALAIEKIAGIKVYLKWPNDIIYKENGEEKKLAGILLEVKGEIDKINYAIIGIGINVNNEISSFVPEATSLKEIIKKELKRKDIIEELIKEFKILLEMDSVKILNLWKDKSLTLGRKVKIIHPEGEKIGFALDISDDGALILKTENEKILKIYSGDCIHLRNLTK</sequence>
<evidence type="ECO:0000256" key="3">
    <source>
        <dbReference type="ARBA" id="ARBA00022840"/>
    </source>
</evidence>
<dbReference type="CDD" id="cd16442">
    <property type="entry name" value="BPL"/>
    <property type="match status" value="1"/>
</dbReference>
<dbReference type="Pfam" id="PF08279">
    <property type="entry name" value="HTH_11"/>
    <property type="match status" value="1"/>
</dbReference>
<keyword evidence="6" id="KW-0678">Repressor</keyword>
<evidence type="ECO:0000256" key="6">
    <source>
        <dbReference type="HAMAP-Rule" id="MF_00978"/>
    </source>
</evidence>
<keyword evidence="3 6" id="KW-0067">ATP-binding</keyword>
<dbReference type="GO" id="GO:0005737">
    <property type="term" value="C:cytoplasm"/>
    <property type="evidence" value="ECO:0007669"/>
    <property type="project" value="TreeGrafter"/>
</dbReference>
<comment type="catalytic activity">
    <reaction evidence="5 6">
        <text>biotin + L-lysyl-[protein] + ATP = N(6)-biotinyl-L-lysyl-[protein] + AMP + diphosphate + H(+)</text>
        <dbReference type="Rhea" id="RHEA:11756"/>
        <dbReference type="Rhea" id="RHEA-COMP:9752"/>
        <dbReference type="Rhea" id="RHEA-COMP:10505"/>
        <dbReference type="ChEBI" id="CHEBI:15378"/>
        <dbReference type="ChEBI" id="CHEBI:29969"/>
        <dbReference type="ChEBI" id="CHEBI:30616"/>
        <dbReference type="ChEBI" id="CHEBI:33019"/>
        <dbReference type="ChEBI" id="CHEBI:57586"/>
        <dbReference type="ChEBI" id="CHEBI:83144"/>
        <dbReference type="ChEBI" id="CHEBI:456215"/>
        <dbReference type="EC" id="6.3.4.15"/>
    </reaction>
</comment>
<protein>
    <recommendedName>
        <fullName evidence="6">Bifunctional ligase/repressor BirA</fullName>
    </recommendedName>
    <alternativeName>
        <fullName evidence="6">Biotin--[acetyl-CoA-carboxylase] ligase</fullName>
        <ecNumber evidence="6">6.3.4.15</ecNumber>
    </alternativeName>
    <alternativeName>
        <fullName evidence="6">Biotin--protein ligase</fullName>
    </alternativeName>
    <alternativeName>
        <fullName evidence="6">Biotin-[acetyl-CoA carboxylase] synthetase</fullName>
    </alternativeName>
</protein>
<comment type="caution">
    <text evidence="6">Lacks conserved residue(s) required for the propagation of feature annotation.</text>
</comment>
<feature type="domain" description="BPL/LPL catalytic" evidence="7">
    <location>
        <begin position="64"/>
        <end position="252"/>
    </location>
</feature>
<dbReference type="InterPro" id="IPR036388">
    <property type="entry name" value="WH-like_DNA-bd_sf"/>
</dbReference>
<dbReference type="Gene3D" id="1.10.10.10">
    <property type="entry name" value="Winged helix-like DNA-binding domain superfamily/Winged helix DNA-binding domain"/>
    <property type="match status" value="1"/>
</dbReference>
<evidence type="ECO:0000313" key="8">
    <source>
        <dbReference type="EMBL" id="HHQ16985.1"/>
    </source>
</evidence>
<dbReference type="InterPro" id="IPR003142">
    <property type="entry name" value="BPL_C"/>
</dbReference>
<dbReference type="PANTHER" id="PTHR12835">
    <property type="entry name" value="BIOTIN PROTEIN LIGASE"/>
    <property type="match status" value="1"/>
</dbReference>
<dbReference type="Pfam" id="PF03099">
    <property type="entry name" value="BPL_LplA_LipB"/>
    <property type="match status" value="1"/>
</dbReference>
<gene>
    <name evidence="6" type="primary">birA</name>
    <name evidence="8" type="ORF">ENM15_09290</name>
</gene>
<dbReference type="InterPro" id="IPR013196">
    <property type="entry name" value="HTH_11"/>
</dbReference>
<feature type="DNA-binding region" description="H-T-H motif" evidence="6">
    <location>
        <begin position="23"/>
        <end position="42"/>
    </location>
</feature>
<name>A0A7V5XIE6_9BACT</name>
<dbReference type="NCBIfam" id="TIGR00121">
    <property type="entry name" value="birA_ligase"/>
    <property type="match status" value="1"/>
</dbReference>
<dbReference type="SUPFAM" id="SSF55681">
    <property type="entry name" value="Class II aaRS and biotin synthetases"/>
    <property type="match status" value="1"/>
</dbReference>
<dbReference type="GO" id="GO:0006355">
    <property type="term" value="P:regulation of DNA-templated transcription"/>
    <property type="evidence" value="ECO:0007669"/>
    <property type="project" value="UniProtKB-UniRule"/>
</dbReference>
<keyword evidence="6" id="KW-0804">Transcription</keyword>
<dbReference type="HAMAP" id="MF_00978">
    <property type="entry name" value="Bifunct_BirA"/>
    <property type="match status" value="1"/>
</dbReference>
<dbReference type="Pfam" id="PF02237">
    <property type="entry name" value="BPL_C"/>
    <property type="match status" value="1"/>
</dbReference>
<dbReference type="PANTHER" id="PTHR12835:SF5">
    <property type="entry name" value="BIOTIN--PROTEIN LIGASE"/>
    <property type="match status" value="1"/>
</dbReference>
<keyword evidence="1 6" id="KW-0436">Ligase</keyword>
<comment type="function">
    <text evidence="6">Acts both as a biotin--[acetyl-CoA-carboxylase] ligase and a repressor.</text>
</comment>
<keyword evidence="6" id="KW-0805">Transcription regulation</keyword>
<evidence type="ECO:0000259" key="7">
    <source>
        <dbReference type="PROSITE" id="PS51733"/>
    </source>
</evidence>
<dbReference type="EC" id="6.3.4.15" evidence="6"/>
<dbReference type="GO" id="GO:0005524">
    <property type="term" value="F:ATP binding"/>
    <property type="evidence" value="ECO:0007669"/>
    <property type="project" value="UniProtKB-UniRule"/>
</dbReference>
<dbReference type="InterPro" id="IPR004408">
    <property type="entry name" value="Biotin_CoA_COase_ligase"/>
</dbReference>
<dbReference type="InterPro" id="IPR030855">
    <property type="entry name" value="Bifunct_BirA"/>
</dbReference>
<dbReference type="SUPFAM" id="SSF46785">
    <property type="entry name" value="Winged helix' DNA-binding domain"/>
    <property type="match status" value="1"/>
</dbReference>
<comment type="similarity">
    <text evidence="6">Belongs to the biotin--protein ligase family.</text>
</comment>